<gene>
    <name evidence="11" type="ORF">AMEX_G3956</name>
</gene>
<comment type="subcellular location">
    <subcellularLocation>
        <location evidence="1">Secreted</location>
    </subcellularLocation>
</comment>
<keyword evidence="6" id="KW-1015">Disulfide bond</keyword>
<reference evidence="11 12" key="1">
    <citation type="submission" date="2021-07" db="EMBL/GenBank/DDBJ databases">
        <authorList>
            <person name="Imarazene B."/>
            <person name="Zahm M."/>
            <person name="Klopp C."/>
            <person name="Cabau C."/>
            <person name="Beille S."/>
            <person name="Jouanno E."/>
            <person name="Castinel A."/>
            <person name="Lluch J."/>
            <person name="Gil L."/>
            <person name="Kuchtly C."/>
            <person name="Lopez Roques C."/>
            <person name="Donnadieu C."/>
            <person name="Parrinello H."/>
            <person name="Journot L."/>
            <person name="Du K."/>
            <person name="Schartl M."/>
            <person name="Retaux S."/>
            <person name="Guiguen Y."/>
        </authorList>
    </citation>
    <scope>NUCLEOTIDE SEQUENCE [LARGE SCALE GENOMIC DNA]</scope>
    <source>
        <strain evidence="11">Pach_M1</strain>
        <tissue evidence="11">Testis</tissue>
    </source>
</reference>
<evidence type="ECO:0000313" key="11">
    <source>
        <dbReference type="EMBL" id="KAG9281168.1"/>
    </source>
</evidence>
<dbReference type="EMBL" id="JAICCE010000002">
    <property type="protein sequence ID" value="KAG9281168.1"/>
    <property type="molecule type" value="Genomic_DNA"/>
</dbReference>
<dbReference type="Gene3D" id="1.20.1250.70">
    <property type="entry name" value="Interleukin-15/Interleukin-21"/>
    <property type="match status" value="1"/>
</dbReference>
<evidence type="ECO:0000256" key="9">
    <source>
        <dbReference type="SAM" id="Coils"/>
    </source>
</evidence>
<name>A0A8T2M9M2_ASTMX</name>
<evidence type="ECO:0000256" key="3">
    <source>
        <dbReference type="ARBA" id="ARBA00022514"/>
    </source>
</evidence>
<dbReference type="AlphaFoldDB" id="A0A8T2M9M2"/>
<dbReference type="Proteomes" id="UP000752171">
    <property type="component" value="Unassembled WGS sequence"/>
</dbReference>
<sequence>MRTVFSCVLYALLALTCWTETTPATDKNVLESTIKHLGQFNSTVQQTDTIFFTPPVDIKDCCSESALDCFRSQINNITSNNKRLQNKLHKNLRKSENIVKSKCEAARKAECMSCNLYEKTDSHKFLNNLLLLLQKSFITK</sequence>
<organism evidence="11 12">
    <name type="scientific">Astyanax mexicanus</name>
    <name type="common">Blind cave fish</name>
    <name type="synonym">Astyanax fasciatus mexicanus</name>
    <dbReference type="NCBI Taxonomy" id="7994"/>
    <lineage>
        <taxon>Eukaryota</taxon>
        <taxon>Metazoa</taxon>
        <taxon>Chordata</taxon>
        <taxon>Craniata</taxon>
        <taxon>Vertebrata</taxon>
        <taxon>Euteleostomi</taxon>
        <taxon>Actinopterygii</taxon>
        <taxon>Neopterygii</taxon>
        <taxon>Teleostei</taxon>
        <taxon>Ostariophysi</taxon>
        <taxon>Characiformes</taxon>
        <taxon>Characoidei</taxon>
        <taxon>Acestrorhamphidae</taxon>
        <taxon>Acestrorhamphinae</taxon>
        <taxon>Astyanax</taxon>
    </lineage>
</organism>
<evidence type="ECO:0000256" key="4">
    <source>
        <dbReference type="ARBA" id="ARBA00022525"/>
    </source>
</evidence>
<feature type="coiled-coil region" evidence="9">
    <location>
        <begin position="67"/>
        <end position="94"/>
    </location>
</feature>
<keyword evidence="9" id="KW-0175">Coiled coil</keyword>
<dbReference type="GO" id="GO:0005126">
    <property type="term" value="F:cytokine receptor binding"/>
    <property type="evidence" value="ECO:0007669"/>
    <property type="project" value="InterPro"/>
</dbReference>
<evidence type="ECO:0000256" key="6">
    <source>
        <dbReference type="ARBA" id="ARBA00023157"/>
    </source>
</evidence>
<comment type="caution">
    <text evidence="11">The sequence shown here is derived from an EMBL/GenBank/DDBJ whole genome shotgun (WGS) entry which is preliminary data.</text>
</comment>
<evidence type="ECO:0000256" key="2">
    <source>
        <dbReference type="ARBA" id="ARBA00006050"/>
    </source>
</evidence>
<feature type="signal peptide" evidence="10">
    <location>
        <begin position="1"/>
        <end position="19"/>
    </location>
</feature>
<evidence type="ECO:0000256" key="8">
    <source>
        <dbReference type="RuleBase" id="RU003453"/>
    </source>
</evidence>
<proteinExistence type="inferred from homology"/>
<feature type="chain" id="PRO_5035939483" description="Interleukin" evidence="10">
    <location>
        <begin position="20"/>
        <end position="140"/>
    </location>
</feature>
<dbReference type="PANTHER" id="PTHR14356:SF2">
    <property type="entry name" value="INTERLEUKIN-21"/>
    <property type="match status" value="1"/>
</dbReference>
<comment type="function">
    <text evidence="7">Cytokine with immunoregulatory activity. May promote the transition between innate and adaptive immunity. Induces the production of IgG(1) and IgG(3) in B-cells. Implicated in the generation and maintenance of T follicular helper (Tfh) cells and the formation of germinal-centers. Together with IL6, control the early generation of Tfh cells and are critical for an effective antibody response to acute viral infection. May play a role in proliferation and maturation of natural killer (NK) cells in synergy with IL15. May regulate proliferation of mature B- and T-cells in response to activating stimuli. In synergy with IL15 and IL18 stimulates interferon gamma production in T-cells and NK cells. During T-cell mediated immune response may inhibit dendritic cells (DC) activation and maturation.</text>
</comment>
<dbReference type="SUPFAM" id="SSF47266">
    <property type="entry name" value="4-helical cytokines"/>
    <property type="match status" value="1"/>
</dbReference>
<evidence type="ECO:0000256" key="1">
    <source>
        <dbReference type="ARBA" id="ARBA00004613"/>
    </source>
</evidence>
<dbReference type="GO" id="GO:0005125">
    <property type="term" value="F:cytokine activity"/>
    <property type="evidence" value="ECO:0007669"/>
    <property type="project" value="UniProtKB-KW"/>
</dbReference>
<evidence type="ECO:0000256" key="7">
    <source>
        <dbReference type="ARBA" id="ARBA00045924"/>
    </source>
</evidence>
<protein>
    <recommendedName>
        <fullName evidence="8">Interleukin</fullName>
    </recommendedName>
</protein>
<dbReference type="GO" id="GO:0005615">
    <property type="term" value="C:extracellular space"/>
    <property type="evidence" value="ECO:0007669"/>
    <property type="project" value="UniProtKB-KW"/>
</dbReference>
<accession>A0A8T2M9M2</accession>
<evidence type="ECO:0000256" key="5">
    <source>
        <dbReference type="ARBA" id="ARBA00022729"/>
    </source>
</evidence>
<dbReference type="PANTHER" id="PTHR14356">
    <property type="entry name" value="INTERLEUKIN-15-RELATED"/>
    <property type="match status" value="1"/>
</dbReference>
<dbReference type="Pfam" id="PF02372">
    <property type="entry name" value="IL15"/>
    <property type="match status" value="1"/>
</dbReference>
<evidence type="ECO:0000313" key="12">
    <source>
        <dbReference type="Proteomes" id="UP000752171"/>
    </source>
</evidence>
<comment type="similarity">
    <text evidence="2 8">Belongs to the IL-15/IL-21 family.</text>
</comment>
<dbReference type="GO" id="GO:0006955">
    <property type="term" value="P:immune response"/>
    <property type="evidence" value="ECO:0007669"/>
    <property type="project" value="InterPro"/>
</dbReference>
<dbReference type="InterPro" id="IPR009079">
    <property type="entry name" value="4_helix_cytokine-like_core"/>
</dbReference>
<keyword evidence="4" id="KW-0964">Secreted</keyword>
<evidence type="ECO:0000256" key="10">
    <source>
        <dbReference type="SAM" id="SignalP"/>
    </source>
</evidence>
<keyword evidence="3 8" id="KW-0202">Cytokine</keyword>
<dbReference type="InterPro" id="IPR003443">
    <property type="entry name" value="IL-15/IL-21_fam"/>
</dbReference>
<keyword evidence="5 10" id="KW-0732">Signal</keyword>